<evidence type="ECO:0000313" key="5">
    <source>
        <dbReference type="EMBL" id="CAD7703464.1"/>
    </source>
</evidence>
<dbReference type="Proteomes" id="UP000708148">
    <property type="component" value="Unassembled WGS sequence"/>
</dbReference>
<dbReference type="InterPro" id="IPR009003">
    <property type="entry name" value="Peptidase_S1_PA"/>
</dbReference>
<dbReference type="SUPFAM" id="SSF50494">
    <property type="entry name" value="Trypsin-like serine proteases"/>
    <property type="match status" value="1"/>
</dbReference>
<keyword evidence="1" id="KW-1015">Disulfide bond</keyword>
<feature type="region of interest" description="Disordered" evidence="3">
    <location>
        <begin position="348"/>
        <end position="472"/>
    </location>
</feature>
<dbReference type="PRINTS" id="PR00722">
    <property type="entry name" value="CHYMOTRYPSIN"/>
</dbReference>
<protein>
    <recommendedName>
        <fullName evidence="4">Peptidase S1 domain-containing protein</fullName>
    </recommendedName>
</protein>
<feature type="non-terminal residue" evidence="5">
    <location>
        <position position="472"/>
    </location>
</feature>
<dbReference type="GO" id="GO:0006508">
    <property type="term" value="P:proteolysis"/>
    <property type="evidence" value="ECO:0007669"/>
    <property type="project" value="UniProtKB-KW"/>
</dbReference>
<evidence type="ECO:0000256" key="2">
    <source>
        <dbReference type="RuleBase" id="RU363034"/>
    </source>
</evidence>
<dbReference type="InterPro" id="IPR018114">
    <property type="entry name" value="TRYPSIN_HIS"/>
</dbReference>
<accession>A0A8S1JD04</accession>
<dbReference type="PROSITE" id="PS00134">
    <property type="entry name" value="TRYPSIN_HIS"/>
    <property type="match status" value="1"/>
</dbReference>
<dbReference type="AlphaFoldDB" id="A0A8S1JD04"/>
<dbReference type="PANTHER" id="PTHR24252:SF7">
    <property type="entry name" value="HYALIN"/>
    <property type="match status" value="1"/>
</dbReference>
<keyword evidence="2" id="KW-0720">Serine protease</keyword>
<feature type="non-terminal residue" evidence="5">
    <location>
        <position position="1"/>
    </location>
</feature>
<organism evidence="5 6">
    <name type="scientific">Ostreobium quekettii</name>
    <dbReference type="NCBI Taxonomy" id="121088"/>
    <lineage>
        <taxon>Eukaryota</taxon>
        <taxon>Viridiplantae</taxon>
        <taxon>Chlorophyta</taxon>
        <taxon>core chlorophytes</taxon>
        <taxon>Ulvophyceae</taxon>
        <taxon>TCBD clade</taxon>
        <taxon>Bryopsidales</taxon>
        <taxon>Ostreobineae</taxon>
        <taxon>Ostreobiaceae</taxon>
        <taxon>Ostreobium</taxon>
    </lineage>
</organism>
<dbReference type="InterPro" id="IPR043504">
    <property type="entry name" value="Peptidase_S1_PA_chymotrypsin"/>
</dbReference>
<dbReference type="Pfam" id="PF00089">
    <property type="entry name" value="Trypsin"/>
    <property type="match status" value="1"/>
</dbReference>
<gene>
    <name evidence="5" type="ORF">OSTQU699_LOCUS8820</name>
</gene>
<dbReference type="EMBL" id="CAJHUC010002242">
    <property type="protein sequence ID" value="CAD7703464.1"/>
    <property type="molecule type" value="Genomic_DNA"/>
</dbReference>
<feature type="compositionally biased region" description="Pro residues" evidence="3">
    <location>
        <begin position="368"/>
        <end position="462"/>
    </location>
</feature>
<feature type="domain" description="Peptidase S1" evidence="4">
    <location>
        <begin position="92"/>
        <end position="346"/>
    </location>
</feature>
<dbReference type="SMART" id="SM00020">
    <property type="entry name" value="Tryp_SPc"/>
    <property type="match status" value="1"/>
</dbReference>
<evidence type="ECO:0000313" key="6">
    <source>
        <dbReference type="Proteomes" id="UP000708148"/>
    </source>
</evidence>
<dbReference type="InterPro" id="IPR001314">
    <property type="entry name" value="Peptidase_S1A"/>
</dbReference>
<dbReference type="GO" id="GO:0004252">
    <property type="term" value="F:serine-type endopeptidase activity"/>
    <property type="evidence" value="ECO:0007669"/>
    <property type="project" value="InterPro"/>
</dbReference>
<dbReference type="PROSITE" id="PS50240">
    <property type="entry name" value="TRYPSIN_DOM"/>
    <property type="match status" value="1"/>
</dbReference>
<comment type="caution">
    <text evidence="5">The sequence shown here is derived from an EMBL/GenBank/DDBJ whole genome shotgun (WGS) entry which is preliminary data.</text>
</comment>
<keyword evidence="6" id="KW-1185">Reference proteome</keyword>
<dbReference type="CDD" id="cd00190">
    <property type="entry name" value="Tryp_SPc"/>
    <property type="match status" value="1"/>
</dbReference>
<name>A0A8S1JD04_9CHLO</name>
<dbReference type="Gene3D" id="2.40.10.10">
    <property type="entry name" value="Trypsin-like serine proteases"/>
    <property type="match status" value="1"/>
</dbReference>
<keyword evidence="2" id="KW-0645">Protease</keyword>
<proteinExistence type="predicted"/>
<dbReference type="PROSITE" id="PS00135">
    <property type="entry name" value="TRYPSIN_SER"/>
    <property type="match status" value="1"/>
</dbReference>
<dbReference type="OrthoDB" id="6339452at2759"/>
<dbReference type="InterPro" id="IPR033116">
    <property type="entry name" value="TRYPSIN_SER"/>
</dbReference>
<dbReference type="PANTHER" id="PTHR24252">
    <property type="entry name" value="ACROSIN-RELATED"/>
    <property type="match status" value="1"/>
</dbReference>
<keyword evidence="2" id="KW-0378">Hydrolase</keyword>
<dbReference type="InterPro" id="IPR001254">
    <property type="entry name" value="Trypsin_dom"/>
</dbReference>
<reference evidence="5" key="1">
    <citation type="submission" date="2020-12" db="EMBL/GenBank/DDBJ databases">
        <authorList>
            <person name="Iha C."/>
        </authorList>
    </citation>
    <scope>NUCLEOTIDE SEQUENCE</scope>
</reference>
<evidence type="ECO:0000256" key="1">
    <source>
        <dbReference type="ARBA" id="ARBA00023157"/>
    </source>
</evidence>
<sequence length="472" mass="49253">PGIDRRPLPIVAEGRPRANRWSALAGPGGGSSATQPSLARWMGAGGGAPRAVLLVGVAIVLAGCVAGRLDPAGAISFEGLGQHRQLQQDGLIAGGEPAPCGRYPYMVSLRDSADVHRCGGILIDRRWVLTAAHCIDPRDKDSLGLNPVTVIGDCNLRDTKTKNENGVIKTVRPERAFIHEGYTGSLDDGNDIALLRLRKVDRPKQTPVAMPSRDWKLEGGVNLVALGWGDGKIAELQQAPNLRFIENKFCNDPDLWDGIVSASMMCAFSSGQDVCKGDSGGPLLEGHSPSGNVSAGSASADILVGITSFGELTDEMGQPVECGSSAKPSVFAKVSSFLDWIDAKMKIKDPDPMAEPSPTEEPSEPSEPALPPVKVPQPPPPEPVPEPVPPSPEPAPPSPAPVPSSPAPVAPSPEPVPRSPELMPPSPQPVPPSPEPVPPSPTLAVPSPAPMPPSPAPEPASPPELSQEELDV</sequence>
<evidence type="ECO:0000259" key="4">
    <source>
        <dbReference type="PROSITE" id="PS50240"/>
    </source>
</evidence>
<evidence type="ECO:0000256" key="3">
    <source>
        <dbReference type="SAM" id="MobiDB-lite"/>
    </source>
</evidence>